<keyword evidence="2" id="KW-1185">Reference proteome</keyword>
<dbReference type="EMBL" id="KZ821720">
    <property type="protein sequence ID" value="PYH79330.1"/>
    <property type="molecule type" value="Genomic_DNA"/>
</dbReference>
<gene>
    <name evidence="1" type="ORF">BO82DRAFT_134675</name>
</gene>
<dbReference type="AlphaFoldDB" id="A0A319C5T3"/>
<dbReference type="GeneID" id="37132755"/>
<name>A0A319C5T3_9EURO</name>
<evidence type="ECO:0000313" key="1">
    <source>
        <dbReference type="EMBL" id="PYH79330.1"/>
    </source>
</evidence>
<accession>A0A319C5T3</accession>
<proteinExistence type="predicted"/>
<dbReference type="VEuPathDB" id="FungiDB:BO82DRAFT_134675"/>
<protein>
    <submittedName>
        <fullName evidence="1">Uncharacterized protein</fullName>
    </submittedName>
</protein>
<dbReference type="Proteomes" id="UP000248340">
    <property type="component" value="Unassembled WGS sequence"/>
</dbReference>
<dbReference type="RefSeq" id="XP_025489530.1">
    <property type="nucleotide sequence ID" value="XM_025630014.1"/>
</dbReference>
<evidence type="ECO:0000313" key="2">
    <source>
        <dbReference type="Proteomes" id="UP000248340"/>
    </source>
</evidence>
<reference evidence="1 2" key="1">
    <citation type="submission" date="2016-12" db="EMBL/GenBank/DDBJ databases">
        <title>The genomes of Aspergillus section Nigri reveals drivers in fungal speciation.</title>
        <authorList>
            <consortium name="DOE Joint Genome Institute"/>
            <person name="Vesth T.C."/>
            <person name="Nybo J."/>
            <person name="Theobald S."/>
            <person name="Brandl J."/>
            <person name="Frisvad J.C."/>
            <person name="Nielsen K.F."/>
            <person name="Lyhne E.K."/>
            <person name="Kogle M.E."/>
            <person name="Kuo A."/>
            <person name="Riley R."/>
            <person name="Clum A."/>
            <person name="Nolan M."/>
            <person name="Lipzen A."/>
            <person name="Salamov A."/>
            <person name="Henrissat B."/>
            <person name="Wiebenga A."/>
            <person name="De Vries R.P."/>
            <person name="Grigoriev I.V."/>
            <person name="Mortensen U.H."/>
            <person name="Andersen M.R."/>
            <person name="Baker S.E."/>
        </authorList>
    </citation>
    <scope>NUCLEOTIDE SEQUENCE [LARGE SCALE GENOMIC DNA]</scope>
    <source>
        <strain evidence="1 2">CBS 121591</strain>
    </source>
</reference>
<organism evidence="1 2">
    <name type="scientific">Aspergillus uvarum CBS 121591</name>
    <dbReference type="NCBI Taxonomy" id="1448315"/>
    <lineage>
        <taxon>Eukaryota</taxon>
        <taxon>Fungi</taxon>
        <taxon>Dikarya</taxon>
        <taxon>Ascomycota</taxon>
        <taxon>Pezizomycotina</taxon>
        <taxon>Eurotiomycetes</taxon>
        <taxon>Eurotiomycetidae</taxon>
        <taxon>Eurotiales</taxon>
        <taxon>Aspergillaceae</taxon>
        <taxon>Aspergillus</taxon>
        <taxon>Aspergillus subgen. Circumdati</taxon>
    </lineage>
</organism>
<sequence length="108" mass="11057">MPPFAGNFTLPSLAPAAGDPAVCGICCSGAQCSHPFPLVSRGLPTGIGIELGLGARGWQVGPLQITNHDTNTIGFEYQETAGSPRAGVGIKGCNSNTLPRIFHGLGRI</sequence>